<dbReference type="EMBL" id="JAHKPD010000018">
    <property type="protein sequence ID" value="MBU2951532.1"/>
    <property type="molecule type" value="Genomic_DNA"/>
</dbReference>
<accession>A0ACC5UB19</accession>
<evidence type="ECO:0000313" key="1">
    <source>
        <dbReference type="EMBL" id="MBU2951532.1"/>
    </source>
</evidence>
<dbReference type="Proteomes" id="UP001647509">
    <property type="component" value="Unassembled WGS sequence"/>
</dbReference>
<protein>
    <submittedName>
        <fullName evidence="1">Uncharacterized protein</fullName>
    </submittedName>
</protein>
<proteinExistence type="predicted"/>
<evidence type="ECO:0000313" key="2">
    <source>
        <dbReference type="Proteomes" id="UP001647509"/>
    </source>
</evidence>
<sequence length="47" mass="5573">MLYAKKEELEVVRSYEYLHVHPAKDQVTRLHARGRVMLNGRPKPVKK</sequence>
<comment type="caution">
    <text evidence="1">The sequence shown here is derived from an EMBL/GenBank/DDBJ whole genome shotgun (WGS) entry which is preliminary data.</text>
</comment>
<organism evidence="1 2">
    <name type="scientific">Pseudotamlana agarivorans</name>
    <dbReference type="NCBI Taxonomy" id="481183"/>
    <lineage>
        <taxon>Bacteria</taxon>
        <taxon>Pseudomonadati</taxon>
        <taxon>Bacteroidota</taxon>
        <taxon>Flavobacteriia</taxon>
        <taxon>Flavobacteriales</taxon>
        <taxon>Flavobacteriaceae</taxon>
        <taxon>Pseudotamlana</taxon>
    </lineage>
</organism>
<reference evidence="1" key="1">
    <citation type="submission" date="2021-05" db="EMBL/GenBank/DDBJ databases">
        <title>Draft genomes of bacteria isolated from model marine particles.</title>
        <authorList>
            <person name="Datta M.S."/>
            <person name="Schwartzman J.A."/>
            <person name="Enke T.N."/>
            <person name="Saavedra J."/>
            <person name="Cermak N."/>
            <person name="Cordero O.X."/>
        </authorList>
    </citation>
    <scope>NUCLEOTIDE SEQUENCE</scope>
    <source>
        <strain evidence="1">I2M19</strain>
    </source>
</reference>
<gene>
    <name evidence="1" type="ORF">KO493_12570</name>
</gene>
<name>A0ACC5UB19_9FLAO</name>
<keyword evidence="2" id="KW-1185">Reference proteome</keyword>